<evidence type="ECO:0000256" key="1">
    <source>
        <dbReference type="SAM" id="MobiDB-lite"/>
    </source>
</evidence>
<comment type="caution">
    <text evidence="2">The sequence shown here is derived from an EMBL/GenBank/DDBJ whole genome shotgun (WGS) entry which is preliminary data.</text>
</comment>
<dbReference type="EMBL" id="JABANE010000033">
    <property type="protein sequence ID" value="NME68996.1"/>
    <property type="molecule type" value="Genomic_DNA"/>
</dbReference>
<evidence type="ECO:0000313" key="3">
    <source>
        <dbReference type="Proteomes" id="UP000576082"/>
    </source>
</evidence>
<evidence type="ECO:0000313" key="2">
    <source>
        <dbReference type="EMBL" id="NME68996.1"/>
    </source>
</evidence>
<dbReference type="AlphaFoldDB" id="A0A7X9X9Q7"/>
<gene>
    <name evidence="2" type="ORF">HHU12_13565</name>
</gene>
<feature type="region of interest" description="Disordered" evidence="1">
    <location>
        <begin position="292"/>
        <end position="311"/>
    </location>
</feature>
<dbReference type="SUPFAM" id="SSF88874">
    <property type="entry name" value="Receptor-binding domain of short tail fibre protein gp12"/>
    <property type="match status" value="1"/>
</dbReference>
<proteinExistence type="predicted"/>
<name>A0A7X9X9Q7_9BACT</name>
<accession>A0A7X9X9Q7</accession>
<reference evidence="2 3" key="1">
    <citation type="submission" date="2020-04" db="EMBL/GenBank/DDBJ databases">
        <title>Flammeovirga sp. SR4, a novel species isolated from seawater.</title>
        <authorList>
            <person name="Wang X."/>
        </authorList>
    </citation>
    <scope>NUCLEOTIDE SEQUENCE [LARGE SCALE GENOMIC DNA]</scope>
    <source>
        <strain evidence="2 3">ATCC 23126</strain>
    </source>
</reference>
<dbReference type="RefSeq" id="WP_169657283.1">
    <property type="nucleotide sequence ID" value="NZ_JABANE010000033.1"/>
</dbReference>
<keyword evidence="3" id="KW-1185">Reference proteome</keyword>
<sequence>MKNFNTPSKGVVINTKDFEHLYNVTKDITEALASVLTENTSPVRISGVEFTITNNNKTFECTEGWLLYQNTFYKVEPFSGTATGTQIPVFNLDNTKLAHEPHDLLEGYNKVGTFDICTEEKLKLEFGASGTGLFDYNAIIKHPVKRNSEVIADLQGLVSGMIVPYYNQNWQAKFSATGLGVDDLIGYAICNGRNGTPDLRGMMIVGATDGNPAQGNPNANDSELDSVEHLNEITGNSKINLVEGQLPSHSHGVTDPEHTHTVGGSGDLFSTFGSIQVAGGSSGDFSVSNTSYNSTNKSSTGISIDPTGSGDDIDIRPPARIMLYLMKL</sequence>
<organism evidence="2 3">
    <name type="scientific">Flammeovirga aprica JL-4</name>
    <dbReference type="NCBI Taxonomy" id="694437"/>
    <lineage>
        <taxon>Bacteria</taxon>
        <taxon>Pseudomonadati</taxon>
        <taxon>Bacteroidota</taxon>
        <taxon>Cytophagia</taxon>
        <taxon>Cytophagales</taxon>
        <taxon>Flammeovirgaceae</taxon>
        <taxon>Flammeovirga</taxon>
    </lineage>
</organism>
<protein>
    <recommendedName>
        <fullName evidence="4">Phage tail collar domain-containing protein</fullName>
    </recommendedName>
</protein>
<dbReference type="Proteomes" id="UP000576082">
    <property type="component" value="Unassembled WGS sequence"/>
</dbReference>
<evidence type="ECO:0008006" key="4">
    <source>
        <dbReference type="Google" id="ProtNLM"/>
    </source>
</evidence>